<dbReference type="Proteomes" id="UP000024635">
    <property type="component" value="Unassembled WGS sequence"/>
</dbReference>
<dbReference type="InterPro" id="IPR003677">
    <property type="entry name" value="ANIS5_cation-bd"/>
</dbReference>
<proteinExistence type="predicted"/>
<sequence>MSSGRVGSNRDVGSREVTAASKLASDGFNVRLAFLPGAAMDSTIHILLVVTAVGAQWSIPGVSSDLETGLGGSLGQAQAPFGGFYSGSGLPSSPNAQTLGSNSFAADLAPQFAQFGSQYGINSLPSYGAQNIPNYGSQSISMDPTSLLTGSRSPYDIHPLLLPSQTRSVRQFTHQPGGFGLQAPPQAPYGQFALGASQPVPYSPFQADDFSGTVQKPASPPPSSEPIRVIPPFLKGQSKEDQDKFYAIVQHPTWSPSEKNAKIEELISSMNADVQNIYSQYQRASSGDLTAKRQKVHEAVATMSPEAQQQFQKVSALMTNPRIPEQERLQKIQDLYSKIPDSVKREFDSKFINL</sequence>
<feature type="domain" description="SXP/RAL-2 family protein Ani s 5-like cation-binding" evidence="2">
    <location>
        <begin position="240"/>
        <end position="344"/>
    </location>
</feature>
<dbReference type="Pfam" id="PF02520">
    <property type="entry name" value="ANIS5_cation-bd"/>
    <property type="match status" value="1"/>
</dbReference>
<evidence type="ECO:0000259" key="2">
    <source>
        <dbReference type="Pfam" id="PF02520"/>
    </source>
</evidence>
<feature type="region of interest" description="Disordered" evidence="1">
    <location>
        <begin position="209"/>
        <end position="229"/>
    </location>
</feature>
<dbReference type="OrthoDB" id="5871823at2759"/>
<evidence type="ECO:0000313" key="4">
    <source>
        <dbReference type="Proteomes" id="UP000024635"/>
    </source>
</evidence>
<dbReference type="AlphaFoldDB" id="A0A016TRU9"/>
<keyword evidence="4" id="KW-1185">Reference proteome</keyword>
<dbReference type="PANTHER" id="PTHR21593:SF36">
    <property type="entry name" value="DUF148 DOMAIN-CONTAINING PROTEIN-RELATED"/>
    <property type="match status" value="1"/>
</dbReference>
<dbReference type="EMBL" id="JARK01001416">
    <property type="protein sequence ID" value="EYC05774.1"/>
    <property type="molecule type" value="Genomic_DNA"/>
</dbReference>
<protein>
    <recommendedName>
        <fullName evidence="2">SXP/RAL-2 family protein Ani s 5-like cation-binding domain-containing protein</fullName>
    </recommendedName>
</protein>
<reference evidence="4" key="1">
    <citation type="journal article" date="2015" name="Nat. Genet.">
        <title>The genome and transcriptome of the zoonotic hookworm Ancylostoma ceylanicum identify infection-specific gene families.</title>
        <authorList>
            <person name="Schwarz E.M."/>
            <person name="Hu Y."/>
            <person name="Antoshechkin I."/>
            <person name="Miller M.M."/>
            <person name="Sternberg P.W."/>
            <person name="Aroian R.V."/>
        </authorList>
    </citation>
    <scope>NUCLEOTIDE SEQUENCE</scope>
    <source>
        <strain evidence="4">HY135</strain>
    </source>
</reference>
<gene>
    <name evidence="3" type="primary">Acey_s0080.g1353</name>
    <name evidence="3" type="synonym">Acey-F33A8.10</name>
    <name evidence="3" type="ORF">Y032_0080g1353</name>
</gene>
<dbReference type="PANTHER" id="PTHR21593">
    <property type="entry name" value="PRION-LIKE- Q/N-RICH -DOMAIN-BEARING PROTEIN PROTEIN"/>
    <property type="match status" value="1"/>
</dbReference>
<dbReference type="InterPro" id="IPR052823">
    <property type="entry name" value="SXP/RAL-2_related"/>
</dbReference>
<comment type="caution">
    <text evidence="3">The sequence shown here is derived from an EMBL/GenBank/DDBJ whole genome shotgun (WGS) entry which is preliminary data.</text>
</comment>
<evidence type="ECO:0000313" key="3">
    <source>
        <dbReference type="EMBL" id="EYC05774.1"/>
    </source>
</evidence>
<evidence type="ECO:0000256" key="1">
    <source>
        <dbReference type="SAM" id="MobiDB-lite"/>
    </source>
</evidence>
<accession>A0A016TRU9</accession>
<organism evidence="3 4">
    <name type="scientific">Ancylostoma ceylanicum</name>
    <dbReference type="NCBI Taxonomy" id="53326"/>
    <lineage>
        <taxon>Eukaryota</taxon>
        <taxon>Metazoa</taxon>
        <taxon>Ecdysozoa</taxon>
        <taxon>Nematoda</taxon>
        <taxon>Chromadorea</taxon>
        <taxon>Rhabditida</taxon>
        <taxon>Rhabditina</taxon>
        <taxon>Rhabditomorpha</taxon>
        <taxon>Strongyloidea</taxon>
        <taxon>Ancylostomatidae</taxon>
        <taxon>Ancylostomatinae</taxon>
        <taxon>Ancylostoma</taxon>
    </lineage>
</organism>
<name>A0A016TRU9_9BILA</name>